<dbReference type="SUPFAM" id="SSF50486">
    <property type="entry name" value="FMT C-terminal domain-like"/>
    <property type="match status" value="1"/>
</dbReference>
<evidence type="ECO:0000256" key="1">
    <source>
        <dbReference type="ARBA" id="ARBA00010699"/>
    </source>
</evidence>
<reference evidence="8" key="1">
    <citation type="submission" date="2020-08" db="EMBL/GenBank/DDBJ databases">
        <title>Genome public.</title>
        <authorList>
            <person name="Liu C."/>
            <person name="Sun Q."/>
        </authorList>
    </citation>
    <scope>NUCLEOTIDE SEQUENCE</scope>
    <source>
        <strain evidence="8">H8</strain>
    </source>
</reference>
<evidence type="ECO:0000256" key="3">
    <source>
        <dbReference type="ARBA" id="ARBA00022679"/>
    </source>
</evidence>
<dbReference type="InterPro" id="IPR044135">
    <property type="entry name" value="Met-tRNA-FMT_C"/>
</dbReference>
<evidence type="ECO:0000256" key="5">
    <source>
        <dbReference type="HAMAP-Rule" id="MF_00182"/>
    </source>
</evidence>
<dbReference type="RefSeq" id="WP_249312921.1">
    <property type="nucleotide sequence ID" value="NZ_JACRSU010000003.1"/>
</dbReference>
<dbReference type="InterPro" id="IPR036477">
    <property type="entry name" value="Formyl_transf_N_sf"/>
</dbReference>
<dbReference type="InterPro" id="IPR041711">
    <property type="entry name" value="Met-tRNA-FMT_N"/>
</dbReference>
<dbReference type="InterPro" id="IPR011034">
    <property type="entry name" value="Formyl_transferase-like_C_sf"/>
</dbReference>
<keyword evidence="9" id="KW-1185">Reference proteome</keyword>
<dbReference type="InterPro" id="IPR002376">
    <property type="entry name" value="Formyl_transf_N"/>
</dbReference>
<gene>
    <name evidence="5" type="primary">fmt</name>
    <name evidence="8" type="ORF">H8698_08955</name>
</gene>
<accession>A0A926HYH1</accession>
<feature type="domain" description="Formyl transferase C-terminal" evidence="7">
    <location>
        <begin position="204"/>
        <end position="300"/>
    </location>
</feature>
<dbReference type="NCBIfam" id="TIGR00460">
    <property type="entry name" value="fmt"/>
    <property type="match status" value="1"/>
</dbReference>
<evidence type="ECO:0000259" key="7">
    <source>
        <dbReference type="Pfam" id="PF02911"/>
    </source>
</evidence>
<dbReference type="PROSITE" id="PS00373">
    <property type="entry name" value="GART"/>
    <property type="match status" value="1"/>
</dbReference>
<evidence type="ECO:0000256" key="2">
    <source>
        <dbReference type="ARBA" id="ARBA00012261"/>
    </source>
</evidence>
<dbReference type="HAMAP" id="MF_00182">
    <property type="entry name" value="Formyl_trans"/>
    <property type="match status" value="1"/>
</dbReference>
<dbReference type="PANTHER" id="PTHR11138:SF5">
    <property type="entry name" value="METHIONYL-TRNA FORMYLTRANSFERASE, MITOCHONDRIAL"/>
    <property type="match status" value="1"/>
</dbReference>
<comment type="caution">
    <text evidence="8">The sequence shown here is derived from an EMBL/GenBank/DDBJ whole genome shotgun (WGS) entry which is preliminary data.</text>
</comment>
<dbReference type="InterPro" id="IPR005793">
    <property type="entry name" value="Formyl_trans_C"/>
</dbReference>
<dbReference type="GO" id="GO:0004479">
    <property type="term" value="F:methionyl-tRNA formyltransferase activity"/>
    <property type="evidence" value="ECO:0007669"/>
    <property type="project" value="UniProtKB-UniRule"/>
</dbReference>
<dbReference type="AlphaFoldDB" id="A0A926HYH1"/>
<dbReference type="Pfam" id="PF02911">
    <property type="entry name" value="Formyl_trans_C"/>
    <property type="match status" value="1"/>
</dbReference>
<protein>
    <recommendedName>
        <fullName evidence="2 5">Methionyl-tRNA formyltransferase</fullName>
        <ecNumber evidence="2 5">2.1.2.9</ecNumber>
    </recommendedName>
</protein>
<dbReference type="PANTHER" id="PTHR11138">
    <property type="entry name" value="METHIONYL-TRNA FORMYLTRANSFERASE"/>
    <property type="match status" value="1"/>
</dbReference>
<dbReference type="InterPro" id="IPR005794">
    <property type="entry name" value="Fmt"/>
</dbReference>
<evidence type="ECO:0000259" key="6">
    <source>
        <dbReference type="Pfam" id="PF00551"/>
    </source>
</evidence>
<dbReference type="InterPro" id="IPR001555">
    <property type="entry name" value="GART_AS"/>
</dbReference>
<dbReference type="Gene3D" id="3.40.50.12230">
    <property type="match status" value="1"/>
</dbReference>
<dbReference type="FunFam" id="3.40.50.12230:FF:000001">
    <property type="entry name" value="Methionyl-tRNA formyltransferase"/>
    <property type="match status" value="1"/>
</dbReference>
<dbReference type="CDD" id="cd08646">
    <property type="entry name" value="FMT_core_Met-tRNA-FMT_N"/>
    <property type="match status" value="1"/>
</dbReference>
<proteinExistence type="inferred from homology"/>
<keyword evidence="4 5" id="KW-0648">Protein biosynthesis</keyword>
<organism evidence="8 9">
    <name type="scientific">Congzhengia minquanensis</name>
    <dbReference type="NCBI Taxonomy" id="2763657"/>
    <lineage>
        <taxon>Bacteria</taxon>
        <taxon>Bacillati</taxon>
        <taxon>Bacillota</taxon>
        <taxon>Clostridia</taxon>
        <taxon>Eubacteriales</taxon>
        <taxon>Oscillospiraceae</taxon>
        <taxon>Congzhengia</taxon>
    </lineage>
</organism>
<sequence length="310" mass="33928">MKIVFMGTPEFAVAPLKALCEDGHEISLVVTQPDKPKGRGQKMLPPEVKVFAESRNISVYQPKSMKTDEAFERLSAEKADLFVVVAYGKILPQRILDIPKHGSINIHASLLPKYRGAAPIQWSIINGETKTGITTMQMDDGIDTGDMLVVKPVDIAFNDTGETLHDKLAKAGADAIRETICQLENGTLDRKKQNDALSCYAPMISKDTGVLDFNKDALSLYNLVRGLNSYPYASTFYNGHRFKVIRALPIHENSSGANGEILSVTKDGILVKCESGALLICEVQFEGKKKMPVSEYIKGNKIETGIILGG</sequence>
<evidence type="ECO:0000313" key="9">
    <source>
        <dbReference type="Proteomes" id="UP000611762"/>
    </source>
</evidence>
<dbReference type="EC" id="2.1.2.9" evidence="2 5"/>
<evidence type="ECO:0000256" key="4">
    <source>
        <dbReference type="ARBA" id="ARBA00022917"/>
    </source>
</evidence>
<dbReference type="Pfam" id="PF00551">
    <property type="entry name" value="Formyl_trans_N"/>
    <property type="match status" value="1"/>
</dbReference>
<comment type="similarity">
    <text evidence="1 5">Belongs to the Fmt family.</text>
</comment>
<comment type="function">
    <text evidence="5">Attaches a formyl group to the free amino group of methionyl-tRNA(fMet). The formyl group appears to play a dual role in the initiator identity of N-formylmethionyl-tRNA by promoting its recognition by IF2 and preventing the misappropriation of this tRNA by the elongation apparatus.</text>
</comment>
<dbReference type="GO" id="GO:0005829">
    <property type="term" value="C:cytosol"/>
    <property type="evidence" value="ECO:0007669"/>
    <property type="project" value="TreeGrafter"/>
</dbReference>
<dbReference type="EMBL" id="JACRSU010000003">
    <property type="protein sequence ID" value="MBC8541099.1"/>
    <property type="molecule type" value="Genomic_DNA"/>
</dbReference>
<dbReference type="Proteomes" id="UP000611762">
    <property type="component" value="Unassembled WGS sequence"/>
</dbReference>
<evidence type="ECO:0000313" key="8">
    <source>
        <dbReference type="EMBL" id="MBC8541099.1"/>
    </source>
</evidence>
<name>A0A926HYH1_9FIRM</name>
<keyword evidence="3 5" id="KW-0808">Transferase</keyword>
<dbReference type="SUPFAM" id="SSF53328">
    <property type="entry name" value="Formyltransferase"/>
    <property type="match status" value="1"/>
</dbReference>
<dbReference type="CDD" id="cd08704">
    <property type="entry name" value="Met_tRNA_FMT_C"/>
    <property type="match status" value="1"/>
</dbReference>
<feature type="binding site" evidence="5">
    <location>
        <begin position="109"/>
        <end position="112"/>
    </location>
    <ligand>
        <name>(6S)-5,6,7,8-tetrahydrofolate</name>
        <dbReference type="ChEBI" id="CHEBI:57453"/>
    </ligand>
</feature>
<comment type="catalytic activity">
    <reaction evidence="5">
        <text>L-methionyl-tRNA(fMet) + (6R)-10-formyltetrahydrofolate = N-formyl-L-methionyl-tRNA(fMet) + (6S)-5,6,7,8-tetrahydrofolate + H(+)</text>
        <dbReference type="Rhea" id="RHEA:24380"/>
        <dbReference type="Rhea" id="RHEA-COMP:9952"/>
        <dbReference type="Rhea" id="RHEA-COMP:9953"/>
        <dbReference type="ChEBI" id="CHEBI:15378"/>
        <dbReference type="ChEBI" id="CHEBI:57453"/>
        <dbReference type="ChEBI" id="CHEBI:78530"/>
        <dbReference type="ChEBI" id="CHEBI:78844"/>
        <dbReference type="ChEBI" id="CHEBI:195366"/>
        <dbReference type="EC" id="2.1.2.9"/>
    </reaction>
</comment>
<feature type="domain" description="Formyl transferase N-terminal" evidence="6">
    <location>
        <begin position="1"/>
        <end position="179"/>
    </location>
</feature>